<evidence type="ECO:0000256" key="2">
    <source>
        <dbReference type="SAM" id="SignalP"/>
    </source>
</evidence>
<proteinExistence type="predicted"/>
<feature type="signal peptide" evidence="2">
    <location>
        <begin position="1"/>
        <end position="21"/>
    </location>
</feature>
<dbReference type="AlphaFoldDB" id="A0A1S8A5K0"/>
<evidence type="ECO:0000313" key="3">
    <source>
        <dbReference type="EMBL" id="GAW25376.1"/>
    </source>
</evidence>
<dbReference type="EMBL" id="DF977450">
    <property type="protein sequence ID" value="GAW25376.1"/>
    <property type="molecule type" value="Genomic_DNA"/>
</dbReference>
<gene>
    <name evidence="3" type="ORF">SAMD00023353_0502060</name>
</gene>
<organism evidence="3">
    <name type="scientific">Rosellinia necatrix</name>
    <name type="common">White root-rot fungus</name>
    <dbReference type="NCBI Taxonomy" id="77044"/>
    <lineage>
        <taxon>Eukaryota</taxon>
        <taxon>Fungi</taxon>
        <taxon>Dikarya</taxon>
        <taxon>Ascomycota</taxon>
        <taxon>Pezizomycotina</taxon>
        <taxon>Sordariomycetes</taxon>
        <taxon>Xylariomycetidae</taxon>
        <taxon>Xylariales</taxon>
        <taxon>Xylariaceae</taxon>
        <taxon>Rosellinia</taxon>
    </lineage>
</organism>
<keyword evidence="3" id="KW-0560">Oxidoreductase</keyword>
<dbReference type="InterPro" id="IPR021858">
    <property type="entry name" value="Fun_TF"/>
</dbReference>
<feature type="chain" id="PRO_5010588251" evidence="2">
    <location>
        <begin position="22"/>
        <end position="229"/>
    </location>
</feature>
<keyword evidence="3" id="KW-0223">Dioxygenase</keyword>
<dbReference type="Pfam" id="PF11951">
    <property type="entry name" value="Fungal_trans_2"/>
    <property type="match status" value="1"/>
</dbReference>
<keyword evidence="2" id="KW-0732">Signal</keyword>
<sequence>MGQPLLFYAVIALSAMHVSQTTAPSARPVAEMYHTRCIRYLISLDSGDPLIEQGVALATTCLLRSYEILAEGHDPNRHLKGAYSLVSHSLASELQRNFFDDPSGGLLHSGFWNYLREDITFSLFGHYPLKIDLDHIPKLRNVSSDQDHLNAISLLLGRIINIAFGPTPEKAGHDWEVALSYIKDWLSDLPAHCEPFSRAKVPPFSGLPTAHMLKPCHGNTLSCDAPIRN</sequence>
<name>A0A1S8A5K0_ROSNE</name>
<reference evidence="3" key="1">
    <citation type="submission" date="2016-03" db="EMBL/GenBank/DDBJ databases">
        <title>Draft genome sequence of Rosellinia necatrix.</title>
        <authorList>
            <person name="Kanematsu S."/>
        </authorList>
    </citation>
    <scope>NUCLEOTIDE SEQUENCE [LARGE SCALE GENOMIC DNA]</scope>
    <source>
        <strain evidence="3">W97</strain>
    </source>
</reference>
<accession>A0A1S8A5K0</accession>
<dbReference type="Proteomes" id="UP000054516">
    <property type="component" value="Unassembled WGS sequence"/>
</dbReference>
<dbReference type="OrthoDB" id="407832at2759"/>
<protein>
    <submittedName>
        <fullName evidence="3">Putative phytanoyl-dioxygenase</fullName>
    </submittedName>
</protein>
<dbReference type="GO" id="GO:0051213">
    <property type="term" value="F:dioxygenase activity"/>
    <property type="evidence" value="ECO:0007669"/>
    <property type="project" value="UniProtKB-KW"/>
</dbReference>
<dbReference type="STRING" id="77044.A0A1S8A5K0"/>
<evidence type="ECO:0000256" key="1">
    <source>
        <dbReference type="ARBA" id="ARBA00023242"/>
    </source>
</evidence>
<keyword evidence="4" id="KW-1185">Reference proteome</keyword>
<evidence type="ECO:0000313" key="4">
    <source>
        <dbReference type="Proteomes" id="UP000054516"/>
    </source>
</evidence>
<keyword evidence="1" id="KW-0539">Nucleus</keyword>